<comment type="caution">
    <text evidence="6">The sequence shown here is derived from an EMBL/GenBank/DDBJ whole genome shotgun (WGS) entry which is preliminary data.</text>
</comment>
<evidence type="ECO:0000256" key="2">
    <source>
        <dbReference type="ARBA" id="ARBA00022630"/>
    </source>
</evidence>
<evidence type="ECO:0000313" key="7">
    <source>
        <dbReference type="Proteomes" id="UP000789342"/>
    </source>
</evidence>
<dbReference type="PRINTS" id="PR00368">
    <property type="entry name" value="FADPNR"/>
</dbReference>
<dbReference type="EMBL" id="CAJVPV010004706">
    <property type="protein sequence ID" value="CAG8577876.1"/>
    <property type="molecule type" value="Genomic_DNA"/>
</dbReference>
<dbReference type="Gene3D" id="3.50.50.100">
    <property type="match status" value="1"/>
</dbReference>
<evidence type="ECO:0000259" key="5">
    <source>
        <dbReference type="Pfam" id="PF07992"/>
    </source>
</evidence>
<feature type="domain" description="FAD/NAD(P)-binding" evidence="5">
    <location>
        <begin position="8"/>
        <end position="303"/>
    </location>
</feature>
<dbReference type="PRINTS" id="PR00469">
    <property type="entry name" value="PNDRDTASEII"/>
</dbReference>
<dbReference type="SUPFAM" id="SSF51905">
    <property type="entry name" value="FAD/NAD(P)-binding domain"/>
    <property type="match status" value="2"/>
</dbReference>
<gene>
    <name evidence="6" type="ORF">AMORRO_LOCUS6775</name>
</gene>
<reference evidence="6" key="1">
    <citation type="submission" date="2021-06" db="EMBL/GenBank/DDBJ databases">
        <authorList>
            <person name="Kallberg Y."/>
            <person name="Tangrot J."/>
            <person name="Rosling A."/>
        </authorList>
    </citation>
    <scope>NUCLEOTIDE SEQUENCE</scope>
    <source>
        <strain evidence="6">CL551</strain>
    </source>
</reference>
<dbReference type="InterPro" id="IPR036188">
    <property type="entry name" value="FAD/NAD-bd_sf"/>
</dbReference>
<keyword evidence="7" id="KW-1185">Reference proteome</keyword>
<dbReference type="Proteomes" id="UP000789342">
    <property type="component" value="Unassembled WGS sequence"/>
</dbReference>
<dbReference type="InterPro" id="IPR023753">
    <property type="entry name" value="FAD/NAD-binding_dom"/>
</dbReference>
<dbReference type="PANTHER" id="PTHR43735:SF3">
    <property type="entry name" value="FERROPTOSIS SUPPRESSOR PROTEIN 1"/>
    <property type="match status" value="1"/>
</dbReference>
<dbReference type="OrthoDB" id="202203at2759"/>
<evidence type="ECO:0000256" key="4">
    <source>
        <dbReference type="ARBA" id="ARBA00023002"/>
    </source>
</evidence>
<evidence type="ECO:0000313" key="6">
    <source>
        <dbReference type="EMBL" id="CAG8577876.1"/>
    </source>
</evidence>
<dbReference type="PANTHER" id="PTHR43735">
    <property type="entry name" value="APOPTOSIS-INDUCING FACTOR 1"/>
    <property type="match status" value="1"/>
</dbReference>
<dbReference type="AlphaFoldDB" id="A0A9N9G511"/>
<comment type="similarity">
    <text evidence="1">Belongs to the FAD-dependent oxidoreductase family.</text>
</comment>
<sequence length="381" mass="42161">MNSSQKPNVVILGGGYAGIAIATKLEAALHKTHQILLIERKTHFYHAVAGPRAVTIEGFEEKIMIPYDHMFKFDGKVIHAIATSIRQREITVSLDGDNNNQRNIPFEYLIIATGSSYPRPGKMEADNKFDAVKQIAEQRNAIKNAKRILIVGGGPVGIELAGEIASVYQNKQITLVHSEKSLLNSKYPQKMRDMLADQLKELKVNLVLGERVDLTSISTDGLTPVTLETNNNRVIESDIQFVTIGSKPNTEIIKTLDASLLELNTNLVKVKPTLELDNDNYDRIFAAGDITNIQETKMAYRAGLHAEIIVKNVLAKVNNNRLVDYKSPPELILVTVGKKKGAGLLPMFGGKVVGSFMIKGIKGKSLFIDKYWKSLNAKQEK</sequence>
<dbReference type="GO" id="GO:0004174">
    <property type="term" value="F:electron-transferring-flavoprotein dehydrogenase activity"/>
    <property type="evidence" value="ECO:0007669"/>
    <property type="project" value="TreeGrafter"/>
</dbReference>
<organism evidence="6 7">
    <name type="scientific">Acaulospora morrowiae</name>
    <dbReference type="NCBI Taxonomy" id="94023"/>
    <lineage>
        <taxon>Eukaryota</taxon>
        <taxon>Fungi</taxon>
        <taxon>Fungi incertae sedis</taxon>
        <taxon>Mucoromycota</taxon>
        <taxon>Glomeromycotina</taxon>
        <taxon>Glomeromycetes</taxon>
        <taxon>Diversisporales</taxon>
        <taxon>Acaulosporaceae</taxon>
        <taxon>Acaulospora</taxon>
    </lineage>
</organism>
<dbReference type="Pfam" id="PF07992">
    <property type="entry name" value="Pyr_redox_2"/>
    <property type="match status" value="1"/>
</dbReference>
<accession>A0A9N9G511</accession>
<keyword evidence="2" id="KW-0285">Flavoprotein</keyword>
<keyword evidence="4" id="KW-0560">Oxidoreductase</keyword>
<evidence type="ECO:0000256" key="1">
    <source>
        <dbReference type="ARBA" id="ARBA00006442"/>
    </source>
</evidence>
<dbReference type="GO" id="GO:0050660">
    <property type="term" value="F:flavin adenine dinucleotide binding"/>
    <property type="evidence" value="ECO:0007669"/>
    <property type="project" value="TreeGrafter"/>
</dbReference>
<dbReference type="GO" id="GO:0005737">
    <property type="term" value="C:cytoplasm"/>
    <property type="evidence" value="ECO:0007669"/>
    <property type="project" value="TreeGrafter"/>
</dbReference>
<proteinExistence type="inferred from homology"/>
<evidence type="ECO:0000256" key="3">
    <source>
        <dbReference type="ARBA" id="ARBA00022827"/>
    </source>
</evidence>
<protein>
    <submittedName>
        <fullName evidence="6">7923_t:CDS:1</fullName>
    </submittedName>
</protein>
<name>A0A9N9G511_9GLOM</name>
<keyword evidence="3" id="KW-0274">FAD</keyword>